<evidence type="ECO:0000256" key="3">
    <source>
        <dbReference type="ARBA" id="ARBA00022723"/>
    </source>
</evidence>
<dbReference type="InterPro" id="IPR015797">
    <property type="entry name" value="NUDIX_hydrolase-like_dom_sf"/>
</dbReference>
<dbReference type="Pfam" id="PF00293">
    <property type="entry name" value="NUDIX"/>
    <property type="match status" value="1"/>
</dbReference>
<evidence type="ECO:0000256" key="5">
    <source>
        <dbReference type="ARBA" id="ARBA00022842"/>
    </source>
</evidence>
<dbReference type="GO" id="GO:0046872">
    <property type="term" value="F:metal ion binding"/>
    <property type="evidence" value="ECO:0007669"/>
    <property type="project" value="UniProtKB-KW"/>
</dbReference>
<feature type="domain" description="Nudix hydrolase" evidence="7">
    <location>
        <begin position="28"/>
        <end position="155"/>
    </location>
</feature>
<dbReference type="PANTHER" id="PTHR10885">
    <property type="entry name" value="ISOPENTENYL-DIPHOSPHATE DELTA-ISOMERASE"/>
    <property type="match status" value="1"/>
</dbReference>
<dbReference type="PROSITE" id="PS51462">
    <property type="entry name" value="NUDIX"/>
    <property type="match status" value="1"/>
</dbReference>
<evidence type="ECO:0000259" key="7">
    <source>
        <dbReference type="PROSITE" id="PS51462"/>
    </source>
</evidence>
<evidence type="ECO:0000256" key="6">
    <source>
        <dbReference type="PIRSR" id="PIRSR017340-1"/>
    </source>
</evidence>
<dbReference type="PIRSF" id="PIRSF017340">
    <property type="entry name" value="Nudix_hydro"/>
    <property type="match status" value="1"/>
</dbReference>
<evidence type="ECO:0000313" key="8">
    <source>
        <dbReference type="EMBL" id="WTS11119.1"/>
    </source>
</evidence>
<evidence type="ECO:0000256" key="2">
    <source>
        <dbReference type="ARBA" id="ARBA00005582"/>
    </source>
</evidence>
<dbReference type="InterPro" id="IPR020084">
    <property type="entry name" value="NUDIX_hydrolase_CS"/>
</dbReference>
<dbReference type="Gene3D" id="3.90.79.10">
    <property type="entry name" value="Nucleoside Triphosphate Pyrophosphohydrolase"/>
    <property type="match status" value="1"/>
</dbReference>
<dbReference type="InterPro" id="IPR024195">
    <property type="entry name" value="NUDIX_hydrolase_YfcD_pred"/>
</dbReference>
<dbReference type="AlphaFoldDB" id="A0AAU1U0J0"/>
<evidence type="ECO:0000256" key="4">
    <source>
        <dbReference type="ARBA" id="ARBA00022801"/>
    </source>
</evidence>
<proteinExistence type="inferred from homology"/>
<reference evidence="8" key="1">
    <citation type="submission" date="2022-10" db="EMBL/GenBank/DDBJ databases">
        <title>The complete genomes of actinobacterial strains from the NBC collection.</title>
        <authorList>
            <person name="Joergensen T.S."/>
            <person name="Alvarez Arevalo M."/>
            <person name="Sterndorff E.B."/>
            <person name="Faurdal D."/>
            <person name="Vuksanovic O."/>
            <person name="Mourched A.-S."/>
            <person name="Charusanti P."/>
            <person name="Shaw S."/>
            <person name="Blin K."/>
            <person name="Weber T."/>
        </authorList>
    </citation>
    <scope>NUCLEOTIDE SEQUENCE</scope>
    <source>
        <strain evidence="8">NBC_00119</strain>
    </source>
</reference>
<name>A0AAU1U0J0_9ACTN</name>
<dbReference type="PANTHER" id="PTHR10885:SF0">
    <property type="entry name" value="ISOPENTENYL-DIPHOSPHATE DELTA-ISOMERASE"/>
    <property type="match status" value="1"/>
</dbReference>
<comment type="cofactor">
    <cofactor evidence="1">
        <name>Mg(2+)</name>
        <dbReference type="ChEBI" id="CHEBI:18420"/>
    </cofactor>
</comment>
<gene>
    <name evidence="8" type="ORF">OHU69_08595</name>
</gene>
<organism evidence="8">
    <name type="scientific">Streptomyces sp. NBC_00119</name>
    <dbReference type="NCBI Taxonomy" id="2975659"/>
    <lineage>
        <taxon>Bacteria</taxon>
        <taxon>Bacillati</taxon>
        <taxon>Actinomycetota</taxon>
        <taxon>Actinomycetes</taxon>
        <taxon>Kitasatosporales</taxon>
        <taxon>Streptomycetaceae</taxon>
        <taxon>Streptomyces</taxon>
    </lineage>
</organism>
<protein>
    <submittedName>
        <fullName evidence="8">NUDIX domain-containing protein</fullName>
    </submittedName>
</protein>
<feature type="binding site" evidence="6">
    <location>
        <position position="85"/>
    </location>
    <ligand>
        <name>Mg(2+)</name>
        <dbReference type="ChEBI" id="CHEBI:18420"/>
    </ligand>
</feature>
<keyword evidence="4" id="KW-0378">Hydrolase</keyword>
<comment type="similarity">
    <text evidence="2">Belongs to the Nudix hydrolase family.</text>
</comment>
<evidence type="ECO:0000256" key="1">
    <source>
        <dbReference type="ARBA" id="ARBA00001946"/>
    </source>
</evidence>
<dbReference type="InterPro" id="IPR000086">
    <property type="entry name" value="NUDIX_hydrolase_dom"/>
</dbReference>
<keyword evidence="3 6" id="KW-0479">Metal-binding</keyword>
<sequence>MSELVDRVDEQDRVLGTVDRGAAIREGWLHRVATVVCRDPAGRVLVHRRAPHVSRFPGRYNWLIGGGVDAGESYEAAAARELAEELGVTAPVRFVFKYLCRGEISPYWLGVHEATVDGPVSPLPSEIVWHDWLTEAGLKNAMRQYPFVSDSLEAHARYVALGGEGGAGTAR</sequence>
<feature type="binding site" evidence="6">
    <location>
        <position position="81"/>
    </location>
    <ligand>
        <name>Mg(2+)</name>
        <dbReference type="ChEBI" id="CHEBI:18420"/>
    </ligand>
</feature>
<dbReference type="GO" id="GO:0016817">
    <property type="term" value="F:hydrolase activity, acting on acid anhydrides"/>
    <property type="evidence" value="ECO:0007669"/>
    <property type="project" value="InterPro"/>
</dbReference>
<keyword evidence="5 6" id="KW-0460">Magnesium</keyword>
<dbReference type="PROSITE" id="PS00893">
    <property type="entry name" value="NUDIX_BOX"/>
    <property type="match status" value="1"/>
</dbReference>
<dbReference type="SUPFAM" id="SSF55811">
    <property type="entry name" value="Nudix"/>
    <property type="match status" value="1"/>
</dbReference>
<accession>A0AAU1U0J0</accession>
<dbReference type="EMBL" id="CP108195">
    <property type="protein sequence ID" value="WTS11119.1"/>
    <property type="molecule type" value="Genomic_DNA"/>
</dbReference>